<organism evidence="1 2">
    <name type="scientific">Elysia crispata</name>
    <name type="common">lettuce slug</name>
    <dbReference type="NCBI Taxonomy" id="231223"/>
    <lineage>
        <taxon>Eukaryota</taxon>
        <taxon>Metazoa</taxon>
        <taxon>Spiralia</taxon>
        <taxon>Lophotrochozoa</taxon>
        <taxon>Mollusca</taxon>
        <taxon>Gastropoda</taxon>
        <taxon>Heterobranchia</taxon>
        <taxon>Euthyneura</taxon>
        <taxon>Panpulmonata</taxon>
        <taxon>Sacoglossa</taxon>
        <taxon>Placobranchoidea</taxon>
        <taxon>Plakobranchidae</taxon>
        <taxon>Elysia</taxon>
    </lineage>
</organism>
<gene>
    <name evidence="1" type="ORF">RRG08_033188</name>
</gene>
<evidence type="ECO:0000313" key="1">
    <source>
        <dbReference type="EMBL" id="KAK3802529.1"/>
    </source>
</evidence>
<evidence type="ECO:0000313" key="2">
    <source>
        <dbReference type="Proteomes" id="UP001283361"/>
    </source>
</evidence>
<dbReference type="Proteomes" id="UP001283361">
    <property type="component" value="Unassembled WGS sequence"/>
</dbReference>
<sequence>MRFWDKKRQSVGGEPVTLISLLRQRGLAASIELSLTETRHTASLNRKDPTLVHPYGGFRTRVNRFVQTIPKILWPRTLALRTLPS</sequence>
<keyword evidence="2" id="KW-1185">Reference proteome</keyword>
<name>A0AAE1ECG9_9GAST</name>
<accession>A0AAE1ECG9</accession>
<comment type="caution">
    <text evidence="1">The sequence shown here is derived from an EMBL/GenBank/DDBJ whole genome shotgun (WGS) entry which is preliminary data.</text>
</comment>
<dbReference type="AlphaFoldDB" id="A0AAE1ECG9"/>
<protein>
    <submittedName>
        <fullName evidence="1">Uncharacterized protein</fullName>
    </submittedName>
</protein>
<reference evidence="1" key="1">
    <citation type="journal article" date="2023" name="G3 (Bethesda)">
        <title>A reference genome for the long-term kleptoplast-retaining sea slug Elysia crispata morphotype clarki.</title>
        <authorList>
            <person name="Eastman K.E."/>
            <person name="Pendleton A.L."/>
            <person name="Shaikh M.A."/>
            <person name="Suttiyut T."/>
            <person name="Ogas R."/>
            <person name="Tomko P."/>
            <person name="Gavelis G."/>
            <person name="Widhalm J.R."/>
            <person name="Wisecaver J.H."/>
        </authorList>
    </citation>
    <scope>NUCLEOTIDE SEQUENCE</scope>
    <source>
        <strain evidence="1">ECLA1</strain>
    </source>
</reference>
<proteinExistence type="predicted"/>
<dbReference type="EMBL" id="JAWDGP010000228">
    <property type="protein sequence ID" value="KAK3802529.1"/>
    <property type="molecule type" value="Genomic_DNA"/>
</dbReference>